<dbReference type="PANTHER" id="PTHR37984">
    <property type="entry name" value="PROTEIN CBG26694"/>
    <property type="match status" value="1"/>
</dbReference>
<sequence>MKAFMERFKTESMHVNGAPECMRISGFMHGITNLDLIKRLNDNIPKTVDEMMNVTTTFLKGEAVVANQSRKKASLAWEHSEASHKLSFEKRAVKFKAPPPMSGPTEGKNKNKFYEFHGDKWHSTDECLHPRKQIEEAIRLGQLSHLINELKQGPNKGEHVKTTKKGDASNKEKAATIFMIQPWKQIMKQRVTQSFTTKQEISFPYLASSDRRENPMMIEVEVEGHSIHRMYVDVPLLKYGMSIASIDSITITIQRHHQPPGLKKIQVVPSTAYGMLKFSVKGVVVILHSSPIMSVGCNLEQEILRDIEETFRTLRRINMKLNPQKYTFGAEEWMFLGHIVNVKGIKACPDKAEAVIQLQSPRTLKEVQSFNGKLESLNRFLSKSTKKAFPFFKTLKNCLKKSKFQWTPEAEKARLTTNASLLCKPGLTGAGIKLQINEKASASLGTRLKETKKTLPGTPNSAFDITYRPKTSICGQVLADFIAERPEEDCPPANEEAEEMTQNLWTLFTDGSSCLEGPGAGLILLNSKGTKFVGIKSLQGVTAV</sequence>
<proteinExistence type="predicted"/>
<dbReference type="SUPFAM" id="SSF56672">
    <property type="entry name" value="DNA/RNA polymerases"/>
    <property type="match status" value="1"/>
</dbReference>
<dbReference type="InterPro" id="IPR043502">
    <property type="entry name" value="DNA/RNA_pol_sf"/>
</dbReference>
<keyword evidence="1" id="KW-0808">Transferase</keyword>
<keyword evidence="1" id="KW-0548">Nucleotidyltransferase</keyword>
<protein>
    <submittedName>
        <fullName evidence="1">Reverse transcriptase domain-containing protein</fullName>
    </submittedName>
</protein>
<dbReference type="PANTHER" id="PTHR37984:SF5">
    <property type="entry name" value="PROTEIN NYNRIN-LIKE"/>
    <property type="match status" value="1"/>
</dbReference>
<gene>
    <name evidence="1" type="ORF">Tci_020509</name>
</gene>
<organism evidence="1">
    <name type="scientific">Tanacetum cinerariifolium</name>
    <name type="common">Dalmatian daisy</name>
    <name type="synonym">Chrysanthemum cinerariifolium</name>
    <dbReference type="NCBI Taxonomy" id="118510"/>
    <lineage>
        <taxon>Eukaryota</taxon>
        <taxon>Viridiplantae</taxon>
        <taxon>Streptophyta</taxon>
        <taxon>Embryophyta</taxon>
        <taxon>Tracheophyta</taxon>
        <taxon>Spermatophyta</taxon>
        <taxon>Magnoliopsida</taxon>
        <taxon>eudicotyledons</taxon>
        <taxon>Gunneridae</taxon>
        <taxon>Pentapetalae</taxon>
        <taxon>asterids</taxon>
        <taxon>campanulids</taxon>
        <taxon>Asterales</taxon>
        <taxon>Asteraceae</taxon>
        <taxon>Asteroideae</taxon>
        <taxon>Anthemideae</taxon>
        <taxon>Anthemidinae</taxon>
        <taxon>Tanacetum</taxon>
    </lineage>
</organism>
<comment type="caution">
    <text evidence="1">The sequence shown here is derived from an EMBL/GenBank/DDBJ whole genome shotgun (WGS) entry which is preliminary data.</text>
</comment>
<keyword evidence="1" id="KW-0695">RNA-directed DNA polymerase</keyword>
<name>A0A6L2KGC1_TANCI</name>
<dbReference type="GO" id="GO:0003964">
    <property type="term" value="F:RNA-directed DNA polymerase activity"/>
    <property type="evidence" value="ECO:0007669"/>
    <property type="project" value="UniProtKB-KW"/>
</dbReference>
<dbReference type="Gene3D" id="3.30.70.270">
    <property type="match status" value="2"/>
</dbReference>
<evidence type="ECO:0000313" key="1">
    <source>
        <dbReference type="EMBL" id="GEU48531.1"/>
    </source>
</evidence>
<dbReference type="EMBL" id="BKCJ010002434">
    <property type="protein sequence ID" value="GEU48531.1"/>
    <property type="molecule type" value="Genomic_DNA"/>
</dbReference>
<dbReference type="InterPro" id="IPR050951">
    <property type="entry name" value="Retrovirus_Pol_polyprotein"/>
</dbReference>
<accession>A0A6L2KGC1</accession>
<reference evidence="1" key="1">
    <citation type="journal article" date="2019" name="Sci. Rep.">
        <title>Draft genome of Tanacetum cinerariifolium, the natural source of mosquito coil.</title>
        <authorList>
            <person name="Yamashiro T."/>
            <person name="Shiraishi A."/>
            <person name="Satake H."/>
            <person name="Nakayama K."/>
        </authorList>
    </citation>
    <scope>NUCLEOTIDE SEQUENCE</scope>
</reference>
<dbReference type="InterPro" id="IPR043128">
    <property type="entry name" value="Rev_trsase/Diguanyl_cyclase"/>
</dbReference>
<dbReference type="AlphaFoldDB" id="A0A6L2KGC1"/>